<evidence type="ECO:0000313" key="2">
    <source>
        <dbReference type="Proteomes" id="UP001431783"/>
    </source>
</evidence>
<evidence type="ECO:0000313" key="1">
    <source>
        <dbReference type="EMBL" id="KAK9878293.1"/>
    </source>
</evidence>
<reference evidence="1 2" key="1">
    <citation type="submission" date="2023-03" db="EMBL/GenBank/DDBJ databases">
        <title>Genome insight into feeding habits of ladybird beetles.</title>
        <authorList>
            <person name="Li H.-S."/>
            <person name="Huang Y.-H."/>
            <person name="Pang H."/>
        </authorList>
    </citation>
    <scope>NUCLEOTIDE SEQUENCE [LARGE SCALE GENOMIC DNA]</scope>
    <source>
        <strain evidence="1">SYSU_2023b</strain>
        <tissue evidence="1">Whole body</tissue>
    </source>
</reference>
<dbReference type="EMBL" id="JARQZJ010000046">
    <property type="protein sequence ID" value="KAK9878293.1"/>
    <property type="molecule type" value="Genomic_DNA"/>
</dbReference>
<dbReference type="AlphaFoldDB" id="A0AAW1UB40"/>
<sequence>MIGKLTRKQKTSKKSFGIIHQNIQSIRNAVEQLEIFLKDHKDCKFGIPKVVISDSVPTASYECNVSASTCNFGIVTSSPNYPKGKGLAEKAVHILKLILNNACLVKAINSVNVIRVGQKTTIAGESEEEFANEKNEGLFSPRLRCDKEY</sequence>
<comment type="caution">
    <text evidence="1">The sequence shown here is derived from an EMBL/GenBank/DDBJ whole genome shotgun (WGS) entry which is preliminary data.</text>
</comment>
<protein>
    <submittedName>
        <fullName evidence="1">Uncharacterized protein</fullName>
    </submittedName>
</protein>
<proteinExistence type="predicted"/>
<gene>
    <name evidence="1" type="ORF">WA026_021309</name>
</gene>
<keyword evidence="2" id="KW-1185">Reference proteome</keyword>
<accession>A0AAW1UB40</accession>
<name>A0AAW1UB40_9CUCU</name>
<dbReference type="Proteomes" id="UP001431783">
    <property type="component" value="Unassembled WGS sequence"/>
</dbReference>
<organism evidence="1 2">
    <name type="scientific">Henosepilachna vigintioctopunctata</name>
    <dbReference type="NCBI Taxonomy" id="420089"/>
    <lineage>
        <taxon>Eukaryota</taxon>
        <taxon>Metazoa</taxon>
        <taxon>Ecdysozoa</taxon>
        <taxon>Arthropoda</taxon>
        <taxon>Hexapoda</taxon>
        <taxon>Insecta</taxon>
        <taxon>Pterygota</taxon>
        <taxon>Neoptera</taxon>
        <taxon>Endopterygota</taxon>
        <taxon>Coleoptera</taxon>
        <taxon>Polyphaga</taxon>
        <taxon>Cucujiformia</taxon>
        <taxon>Coccinelloidea</taxon>
        <taxon>Coccinellidae</taxon>
        <taxon>Epilachninae</taxon>
        <taxon>Epilachnini</taxon>
        <taxon>Henosepilachna</taxon>
    </lineage>
</organism>